<keyword evidence="6 7" id="KW-0472">Membrane</keyword>
<evidence type="ECO:0000313" key="9">
    <source>
        <dbReference type="EMBL" id="GAT48067.1"/>
    </source>
</evidence>
<dbReference type="Pfam" id="PF00083">
    <property type="entry name" value="Sugar_tr"/>
    <property type="match status" value="1"/>
</dbReference>
<keyword evidence="4" id="KW-0521">NADP</keyword>
<evidence type="ECO:0000256" key="6">
    <source>
        <dbReference type="ARBA" id="ARBA00023136"/>
    </source>
</evidence>
<evidence type="ECO:0000256" key="5">
    <source>
        <dbReference type="ARBA" id="ARBA00022989"/>
    </source>
</evidence>
<accession>A0ABQ0LBZ1</accession>
<evidence type="ECO:0000256" key="7">
    <source>
        <dbReference type="SAM" id="Phobius"/>
    </source>
</evidence>
<dbReference type="PROSITE" id="PS50850">
    <property type="entry name" value="MFS"/>
    <property type="match status" value="1"/>
</dbReference>
<keyword evidence="3 7" id="KW-0812">Transmembrane</keyword>
<feature type="domain" description="Major facilitator superfamily (MFS) profile" evidence="8">
    <location>
        <begin position="1"/>
        <end position="432"/>
    </location>
</feature>
<dbReference type="InterPro" id="IPR002347">
    <property type="entry name" value="SDR_fam"/>
</dbReference>
<dbReference type="SUPFAM" id="SSF51735">
    <property type="entry name" value="NAD(P)-binding Rossmann-fold domains"/>
    <property type="match status" value="1"/>
</dbReference>
<dbReference type="SUPFAM" id="SSF103473">
    <property type="entry name" value="MFS general substrate transporter"/>
    <property type="match status" value="1"/>
</dbReference>
<dbReference type="Pfam" id="PF13561">
    <property type="entry name" value="adh_short_C2"/>
    <property type="match status" value="1"/>
</dbReference>
<evidence type="ECO:0000256" key="2">
    <source>
        <dbReference type="ARBA" id="ARBA00010992"/>
    </source>
</evidence>
<gene>
    <name evidence="9" type="ORF">MCHLO_05503</name>
</gene>
<keyword evidence="5 7" id="KW-1133">Transmembrane helix</keyword>
<dbReference type="InterPro" id="IPR020846">
    <property type="entry name" value="MFS_dom"/>
</dbReference>
<dbReference type="Proteomes" id="UP000815677">
    <property type="component" value="Unassembled WGS sequence"/>
</dbReference>
<evidence type="ECO:0000256" key="1">
    <source>
        <dbReference type="ARBA" id="ARBA00004141"/>
    </source>
</evidence>
<reference evidence="9" key="1">
    <citation type="submission" date="2014-09" db="EMBL/GenBank/DDBJ databases">
        <title>Genome sequence of the luminous mushroom Mycena chlorophos for searching fungal bioluminescence genes.</title>
        <authorList>
            <person name="Tanaka Y."/>
            <person name="Kasuga D."/>
            <person name="Oba Y."/>
            <person name="Hase S."/>
            <person name="Sato K."/>
            <person name="Oba Y."/>
            <person name="Sakakibara Y."/>
        </authorList>
    </citation>
    <scope>NUCLEOTIDE SEQUENCE</scope>
</reference>
<dbReference type="PANTHER" id="PTHR48022:SF74">
    <property type="entry name" value="SUGAR TRANSPORTER, PUTATIVE (AFU_ORTHOLOGUE AFUA_8G02010)-RELATED"/>
    <property type="match status" value="1"/>
</dbReference>
<protein>
    <submittedName>
        <fullName evidence="9">General substrate transporter</fullName>
    </submittedName>
</protein>
<dbReference type="Pfam" id="PF00106">
    <property type="entry name" value="adh_short"/>
    <property type="match status" value="1"/>
</dbReference>
<dbReference type="InterPro" id="IPR020904">
    <property type="entry name" value="Sc_DH/Rdtase_CS"/>
</dbReference>
<feature type="transmembrane region" description="Helical" evidence="7">
    <location>
        <begin position="51"/>
        <end position="74"/>
    </location>
</feature>
<dbReference type="InterPro" id="IPR036291">
    <property type="entry name" value="NAD(P)-bd_dom_sf"/>
</dbReference>
<proteinExistence type="inferred from homology"/>
<organism evidence="9 10">
    <name type="scientific">Mycena chlorophos</name>
    <name type="common">Agaric fungus</name>
    <name type="synonym">Agaricus chlorophos</name>
    <dbReference type="NCBI Taxonomy" id="658473"/>
    <lineage>
        <taxon>Eukaryota</taxon>
        <taxon>Fungi</taxon>
        <taxon>Dikarya</taxon>
        <taxon>Basidiomycota</taxon>
        <taxon>Agaricomycotina</taxon>
        <taxon>Agaricomycetes</taxon>
        <taxon>Agaricomycetidae</taxon>
        <taxon>Agaricales</taxon>
        <taxon>Marasmiineae</taxon>
        <taxon>Mycenaceae</taxon>
        <taxon>Mycena</taxon>
    </lineage>
</organism>
<dbReference type="InterPro" id="IPR005829">
    <property type="entry name" value="Sugar_transporter_CS"/>
</dbReference>
<dbReference type="PROSITE" id="PS00061">
    <property type="entry name" value="ADH_SHORT"/>
    <property type="match status" value="1"/>
</dbReference>
<name>A0ABQ0LBZ1_MYCCL</name>
<feature type="transmembrane region" description="Helical" evidence="7">
    <location>
        <begin position="276"/>
        <end position="298"/>
    </location>
</feature>
<dbReference type="PROSITE" id="PS00216">
    <property type="entry name" value="SUGAR_TRANSPORT_1"/>
    <property type="match status" value="2"/>
</dbReference>
<feature type="transmembrane region" description="Helical" evidence="7">
    <location>
        <begin position="864"/>
        <end position="886"/>
    </location>
</feature>
<evidence type="ECO:0000256" key="4">
    <source>
        <dbReference type="ARBA" id="ARBA00022857"/>
    </source>
</evidence>
<evidence type="ECO:0000259" key="8">
    <source>
        <dbReference type="PROSITE" id="PS50850"/>
    </source>
</evidence>
<dbReference type="PRINTS" id="PR00081">
    <property type="entry name" value="GDHRDH"/>
</dbReference>
<dbReference type="InterPro" id="IPR050360">
    <property type="entry name" value="MFS_Sugar_Transporters"/>
</dbReference>
<comment type="subcellular location">
    <subcellularLocation>
        <location evidence="1">Membrane</location>
        <topology evidence="1">Multi-pass membrane protein</topology>
    </subcellularLocation>
</comment>
<keyword evidence="10" id="KW-1185">Reference proteome</keyword>
<dbReference type="Gene3D" id="3.40.50.720">
    <property type="entry name" value="NAD(P)-binding Rossmann-like Domain"/>
    <property type="match status" value="2"/>
</dbReference>
<feature type="transmembrane region" description="Helical" evidence="7">
    <location>
        <begin position="344"/>
        <end position="367"/>
    </location>
</feature>
<dbReference type="PANTHER" id="PTHR48022">
    <property type="entry name" value="PLASTIDIC GLUCOSE TRANSPORTER 4"/>
    <property type="match status" value="1"/>
</dbReference>
<feature type="transmembrane region" description="Helical" evidence="7">
    <location>
        <begin position="86"/>
        <end position="105"/>
    </location>
</feature>
<feature type="transmembrane region" description="Helical" evidence="7">
    <location>
        <begin position="155"/>
        <end position="172"/>
    </location>
</feature>
<evidence type="ECO:0000256" key="3">
    <source>
        <dbReference type="ARBA" id="ARBA00022692"/>
    </source>
</evidence>
<feature type="transmembrane region" description="Helical" evidence="7">
    <location>
        <begin position="305"/>
        <end position="324"/>
    </location>
</feature>
<dbReference type="InterPro" id="IPR036259">
    <property type="entry name" value="MFS_trans_sf"/>
</dbReference>
<feature type="transmembrane region" description="Helical" evidence="7">
    <location>
        <begin position="408"/>
        <end position="428"/>
    </location>
</feature>
<dbReference type="EMBL" id="DF844253">
    <property type="protein sequence ID" value="GAT48067.1"/>
    <property type="molecule type" value="Genomic_DNA"/>
</dbReference>
<sequence>MASLGDALFGYSHGATAAFQVQPNFISRMYAHGKSVSTENVQLREVEVSPMLPAMFVSPLNVTALLGALGAPYLDPLGRRTSIRIGALFYLVASFIQMFSFNFPMLAVEIASANARGMFVSLETFWMNAGYCGPSWIGHAFYFDMRGEESWRGPYGIQALISLILFVWTFYLPETPRWLIQNGFKSEGLWTLAELHAAGDITDDGITRTYFEIEDTVELKARDGARGRWKDLFTQYTRRTVIAWLAQMLAQLNGINALLHFLPETLAHAGMKVSQALFWSSVCSVFYLVGTIPAILYLDKLGRRIFLLCGSVALAVSLVTVGAIKLCLERWPDKLSTFMGARGIVILTSFYLFFFASPCGPIPWLLGAELFPLKVRSKGMAVSTISDWLFEFVVAFAAPSMFETLRAGAYFLMAGFCIISWIVVWLVFVETGMTTLEEVGTVFGDEMVKPRRSAVDEDQAQVTVKLEREDWDLTSMAGDNYSREALRERTIPFMTLSTAENPLTAPITRRNDPALSDFTPAEVATRRFAVSGNAIVTGGAGMLALEVVRALLEHGASGVALFDLAASFASAHAQTAIPALRQDFPDRKILEKVVDATDEDGVARGVAESVEEFGESGVQILLCFAGVVSTVHAEEMTGAQFRRVVEINTTGSWICAQAVGNTVHAEEMTSAQFRRVVEINTTGSWICAQAVGKQMIAQKTGGSIVFTASISGHSVNFPQPQVAYNVSKGALLQLRASLAAEWARYGIRVNSISPGYCDTILNEGDGLAEAREIWASRNPMGRMADPSELSGVVVMLCSPAGRYVNGADIIVDGGGSLSTAAWSAKSRDAANMYKGAFTSRILEQPSMVSGSGGSIVHIKLSKNATIALVVSLVGGAFFAVGLYAILRRWMNSRRDAQRRAAGAAPT</sequence>
<evidence type="ECO:0000313" key="10">
    <source>
        <dbReference type="Proteomes" id="UP000815677"/>
    </source>
</evidence>
<dbReference type="Gene3D" id="1.20.1250.20">
    <property type="entry name" value="MFS general substrate transporter like domains"/>
    <property type="match status" value="1"/>
</dbReference>
<comment type="similarity">
    <text evidence="2">Belongs to the major facilitator superfamily. Sugar transporter (TC 2.A.1.1) family.</text>
</comment>
<dbReference type="InterPro" id="IPR005828">
    <property type="entry name" value="MFS_sugar_transport-like"/>
</dbReference>